<proteinExistence type="predicted"/>
<sequence length="135" mass="15046">MDVLSVGSQPLLIDYGEINPEGGVDHIFWDPTDSPDQIGSKSTVVKSLIRSEKFLVTEVYVTSFQSESAGSIRDLKLLNCTLGNRHETECKVEEISDSSWVVSAELPAESYRVLQVVFSDRFGETGRVFQSTWIL</sequence>
<evidence type="ECO:0000313" key="2">
    <source>
        <dbReference type="Proteomes" id="UP001596244"/>
    </source>
</evidence>
<name>A0ABW1QE04_9CORY</name>
<gene>
    <name evidence="1" type="ORF">ACFPUZ_08230</name>
</gene>
<accession>A0ABW1QE04</accession>
<organism evidence="1 2">
    <name type="scientific">Corynebacterium nasicanis</name>
    <dbReference type="NCBI Taxonomy" id="1448267"/>
    <lineage>
        <taxon>Bacteria</taxon>
        <taxon>Bacillati</taxon>
        <taxon>Actinomycetota</taxon>
        <taxon>Actinomycetes</taxon>
        <taxon>Mycobacteriales</taxon>
        <taxon>Corynebacteriaceae</taxon>
        <taxon>Corynebacterium</taxon>
    </lineage>
</organism>
<keyword evidence="2" id="KW-1185">Reference proteome</keyword>
<evidence type="ECO:0000313" key="1">
    <source>
        <dbReference type="EMBL" id="MFC6146791.1"/>
    </source>
</evidence>
<dbReference type="EMBL" id="JBHSQE010000006">
    <property type="protein sequence ID" value="MFC6146791.1"/>
    <property type="molecule type" value="Genomic_DNA"/>
</dbReference>
<dbReference type="RefSeq" id="WP_377001442.1">
    <property type="nucleotide sequence ID" value="NZ_JBHSQE010000006.1"/>
</dbReference>
<reference evidence="2" key="1">
    <citation type="journal article" date="2019" name="Int. J. Syst. Evol. Microbiol.">
        <title>The Global Catalogue of Microorganisms (GCM) 10K type strain sequencing project: providing services to taxonomists for standard genome sequencing and annotation.</title>
        <authorList>
            <consortium name="The Broad Institute Genomics Platform"/>
            <consortium name="The Broad Institute Genome Sequencing Center for Infectious Disease"/>
            <person name="Wu L."/>
            <person name="Ma J."/>
        </authorList>
    </citation>
    <scope>NUCLEOTIDE SEQUENCE [LARGE SCALE GENOMIC DNA]</scope>
    <source>
        <strain evidence="2">CCUG 51943</strain>
    </source>
</reference>
<dbReference type="Proteomes" id="UP001596244">
    <property type="component" value="Unassembled WGS sequence"/>
</dbReference>
<comment type="caution">
    <text evidence="1">The sequence shown here is derived from an EMBL/GenBank/DDBJ whole genome shotgun (WGS) entry which is preliminary data.</text>
</comment>
<protein>
    <submittedName>
        <fullName evidence="1">Uncharacterized protein</fullName>
    </submittedName>
</protein>